<reference evidence="2 3" key="1">
    <citation type="submission" date="2019-07" db="EMBL/GenBank/DDBJ databases">
        <title>Whole genome shotgun sequence of Thiobacillus plumbophilus NBRC 107929.</title>
        <authorList>
            <person name="Hosoyama A."/>
            <person name="Uohara A."/>
            <person name="Ohji S."/>
            <person name="Ichikawa N."/>
        </authorList>
    </citation>
    <scope>NUCLEOTIDE SEQUENCE [LARGE SCALE GENOMIC DNA]</scope>
    <source>
        <strain evidence="2 3">NBRC 107929</strain>
    </source>
</reference>
<keyword evidence="3" id="KW-1185">Reference proteome</keyword>
<gene>
    <name evidence="2" type="ORF">TPL01_05820</name>
</gene>
<accession>A0A512L4R0</accession>
<evidence type="ECO:0000313" key="2">
    <source>
        <dbReference type="EMBL" id="GEP29444.1"/>
    </source>
</evidence>
<evidence type="ECO:0000256" key="1">
    <source>
        <dbReference type="SAM" id="MobiDB-lite"/>
    </source>
</evidence>
<feature type="compositionally biased region" description="Gly residues" evidence="1">
    <location>
        <begin position="20"/>
        <end position="31"/>
    </location>
</feature>
<proteinExistence type="predicted"/>
<sequence length="76" mass="8423">MHGLGEGAEVEADDGFFEPGSGGGNDFGVGGHSVPPEKKVMDRINRIFCRINRKKQNQQDWFSLILRNPVNPVQEV</sequence>
<comment type="caution">
    <text evidence="2">The sequence shown here is derived from an EMBL/GenBank/DDBJ whole genome shotgun (WGS) entry which is preliminary data.</text>
</comment>
<dbReference type="EMBL" id="BKAD01000005">
    <property type="protein sequence ID" value="GEP29444.1"/>
    <property type="molecule type" value="Genomic_DNA"/>
</dbReference>
<name>A0A512L4R0_9PROT</name>
<dbReference type="Proteomes" id="UP000321337">
    <property type="component" value="Unassembled WGS sequence"/>
</dbReference>
<feature type="region of interest" description="Disordered" evidence="1">
    <location>
        <begin position="1"/>
        <end position="35"/>
    </location>
</feature>
<organism evidence="2 3">
    <name type="scientific">Sulfuriferula plumbiphila</name>
    <dbReference type="NCBI Taxonomy" id="171865"/>
    <lineage>
        <taxon>Bacteria</taxon>
        <taxon>Pseudomonadati</taxon>
        <taxon>Pseudomonadota</taxon>
        <taxon>Betaproteobacteria</taxon>
        <taxon>Nitrosomonadales</taxon>
        <taxon>Sulfuricellaceae</taxon>
        <taxon>Sulfuriferula</taxon>
    </lineage>
</organism>
<evidence type="ECO:0000313" key="3">
    <source>
        <dbReference type="Proteomes" id="UP000321337"/>
    </source>
</evidence>
<protein>
    <submittedName>
        <fullName evidence="2">Uncharacterized protein</fullName>
    </submittedName>
</protein>
<dbReference type="AlphaFoldDB" id="A0A512L4R0"/>